<accession>A0A0F9MQM6</accession>
<dbReference type="AlphaFoldDB" id="A0A0F9MQM6"/>
<organism evidence="1">
    <name type="scientific">marine sediment metagenome</name>
    <dbReference type="NCBI Taxonomy" id="412755"/>
    <lineage>
        <taxon>unclassified sequences</taxon>
        <taxon>metagenomes</taxon>
        <taxon>ecological metagenomes</taxon>
    </lineage>
</organism>
<name>A0A0F9MQM6_9ZZZZ</name>
<comment type="caution">
    <text evidence="1">The sequence shown here is derived from an EMBL/GenBank/DDBJ whole genome shotgun (WGS) entry which is preliminary data.</text>
</comment>
<proteinExistence type="predicted"/>
<evidence type="ECO:0000313" key="1">
    <source>
        <dbReference type="EMBL" id="KKN01667.1"/>
    </source>
</evidence>
<reference evidence="1" key="1">
    <citation type="journal article" date="2015" name="Nature">
        <title>Complex archaea that bridge the gap between prokaryotes and eukaryotes.</title>
        <authorList>
            <person name="Spang A."/>
            <person name="Saw J.H."/>
            <person name="Jorgensen S.L."/>
            <person name="Zaremba-Niedzwiedzka K."/>
            <person name="Martijn J."/>
            <person name="Lind A.E."/>
            <person name="van Eijk R."/>
            <person name="Schleper C."/>
            <person name="Guy L."/>
            <person name="Ettema T.J."/>
        </authorList>
    </citation>
    <scope>NUCLEOTIDE SEQUENCE</scope>
</reference>
<protein>
    <submittedName>
        <fullName evidence="1">Uncharacterized protein</fullName>
    </submittedName>
</protein>
<dbReference type="EMBL" id="LAZR01005236">
    <property type="protein sequence ID" value="KKN01667.1"/>
    <property type="molecule type" value="Genomic_DNA"/>
</dbReference>
<sequence>MAKQDSIAVGKKTFQEEFKITDEEKEVLIVRLADEFGKIACASAKEETRAILENMWDVHYLSTRTVVFECMIEKTNLSILKTLYKMRTL</sequence>
<gene>
    <name evidence="1" type="ORF">LCGC14_1125320</name>
</gene>